<dbReference type="Pfam" id="PF13385">
    <property type="entry name" value="Laminin_G_3"/>
    <property type="match status" value="1"/>
</dbReference>
<comment type="caution">
    <text evidence="1">The sequence shown here is derived from an EMBL/GenBank/DDBJ whole genome shotgun (WGS) entry which is preliminary data.</text>
</comment>
<sequence>MQLIKKFIIVLVLIVICTVSARCNISHAARLFDDASSEYLANANAILTGPPLAFVGWFKADASAAEMAILSIVVDGAGSDHFILLSLRVSGGNPQVVRFAHRGVGGAGTSVADTPANWTLNTWQHATGILATNTDRRVFLNAANKDTDSQEIISSGLNTIEIGALQTTSRVIFMSGNLAEVAIYDLSAWPGATDVLKADAFEKIVPSLAAGVSPLNFPLGLVAYYPLIRDINDRVGGFNMTDNGGTVSEHVDSLYPFPKYSFDFTAAAPPAGIEIFRRRIEGY</sequence>
<organism evidence="1">
    <name type="scientific">marine sediment metagenome</name>
    <dbReference type="NCBI Taxonomy" id="412755"/>
    <lineage>
        <taxon>unclassified sequences</taxon>
        <taxon>metagenomes</taxon>
        <taxon>ecological metagenomes</taxon>
    </lineage>
</organism>
<proteinExistence type="predicted"/>
<evidence type="ECO:0000313" key="1">
    <source>
        <dbReference type="EMBL" id="KKM87770.1"/>
    </source>
</evidence>
<reference evidence="1" key="1">
    <citation type="journal article" date="2015" name="Nature">
        <title>Complex archaea that bridge the gap between prokaryotes and eukaryotes.</title>
        <authorList>
            <person name="Spang A."/>
            <person name="Saw J.H."/>
            <person name="Jorgensen S.L."/>
            <person name="Zaremba-Niedzwiedzka K."/>
            <person name="Martijn J."/>
            <person name="Lind A.E."/>
            <person name="van Eijk R."/>
            <person name="Schleper C."/>
            <person name="Guy L."/>
            <person name="Ettema T.J."/>
        </authorList>
    </citation>
    <scope>NUCLEOTIDE SEQUENCE</scope>
</reference>
<dbReference type="SUPFAM" id="SSF49899">
    <property type="entry name" value="Concanavalin A-like lectins/glucanases"/>
    <property type="match status" value="1"/>
</dbReference>
<gene>
    <name evidence="1" type="ORF">LCGC14_1265580</name>
</gene>
<evidence type="ECO:0008006" key="2">
    <source>
        <dbReference type="Google" id="ProtNLM"/>
    </source>
</evidence>
<dbReference type="InterPro" id="IPR013320">
    <property type="entry name" value="ConA-like_dom_sf"/>
</dbReference>
<name>A0A0F9NGF4_9ZZZZ</name>
<dbReference type="EMBL" id="LAZR01007056">
    <property type="protein sequence ID" value="KKM87770.1"/>
    <property type="molecule type" value="Genomic_DNA"/>
</dbReference>
<dbReference type="AlphaFoldDB" id="A0A0F9NGF4"/>
<dbReference type="Gene3D" id="2.60.120.200">
    <property type="match status" value="1"/>
</dbReference>
<accession>A0A0F9NGF4</accession>
<protein>
    <recommendedName>
        <fullName evidence="2">LamG-like jellyroll fold domain-containing protein</fullName>
    </recommendedName>
</protein>